<dbReference type="Proteomes" id="UP000010471">
    <property type="component" value="Chromosome"/>
</dbReference>
<organism evidence="1 2">
    <name type="scientific">Allocoleopsis franciscana PCC 7113</name>
    <dbReference type="NCBI Taxonomy" id="1173027"/>
    <lineage>
        <taxon>Bacteria</taxon>
        <taxon>Bacillati</taxon>
        <taxon>Cyanobacteriota</taxon>
        <taxon>Cyanophyceae</taxon>
        <taxon>Coleofasciculales</taxon>
        <taxon>Coleofasciculaceae</taxon>
        <taxon>Allocoleopsis</taxon>
        <taxon>Allocoleopsis franciscana</taxon>
    </lineage>
</organism>
<gene>
    <name evidence="1" type="ORF">Mic7113_3768</name>
</gene>
<proteinExistence type="predicted"/>
<evidence type="ECO:0000313" key="1">
    <source>
        <dbReference type="EMBL" id="AFZ19486.1"/>
    </source>
</evidence>
<sequence length="38" mass="4261">MNFPAKYSLIKLSTLTEWGIGHWGLEIGIRGDNQEGID</sequence>
<accession>K9WI48</accession>
<protein>
    <submittedName>
        <fullName evidence="1">Uncharacterized protein</fullName>
    </submittedName>
</protein>
<dbReference type="AlphaFoldDB" id="K9WI48"/>
<name>K9WI48_9CYAN</name>
<dbReference type="HOGENOM" id="CLU_3330234_0_0_3"/>
<evidence type="ECO:0000313" key="2">
    <source>
        <dbReference type="Proteomes" id="UP000010471"/>
    </source>
</evidence>
<reference evidence="1 2" key="1">
    <citation type="submission" date="2012-06" db="EMBL/GenBank/DDBJ databases">
        <title>Finished chromosome of genome of Microcoleus sp. PCC 7113.</title>
        <authorList>
            <consortium name="US DOE Joint Genome Institute"/>
            <person name="Gugger M."/>
            <person name="Coursin T."/>
            <person name="Rippka R."/>
            <person name="Tandeau De Marsac N."/>
            <person name="Huntemann M."/>
            <person name="Wei C.-L."/>
            <person name="Han J."/>
            <person name="Detter J.C."/>
            <person name="Han C."/>
            <person name="Tapia R."/>
            <person name="Chen A."/>
            <person name="Kyrpides N."/>
            <person name="Mavromatis K."/>
            <person name="Markowitz V."/>
            <person name="Szeto E."/>
            <person name="Ivanova N."/>
            <person name="Pagani I."/>
            <person name="Pati A."/>
            <person name="Goodwin L."/>
            <person name="Nordberg H.P."/>
            <person name="Cantor M.N."/>
            <person name="Hua S.X."/>
            <person name="Woyke T."/>
            <person name="Kerfeld C.A."/>
        </authorList>
    </citation>
    <scope>NUCLEOTIDE SEQUENCE [LARGE SCALE GENOMIC DNA]</scope>
    <source>
        <strain evidence="1 2">PCC 7113</strain>
    </source>
</reference>
<dbReference type="KEGG" id="mic:Mic7113_3768"/>
<keyword evidence="2" id="KW-1185">Reference proteome</keyword>
<dbReference type="EMBL" id="CP003630">
    <property type="protein sequence ID" value="AFZ19486.1"/>
    <property type="molecule type" value="Genomic_DNA"/>
</dbReference>